<dbReference type="AlphaFoldDB" id="A0A8S4SLA9"/>
<protein>
    <submittedName>
        <fullName evidence="1">Jg3496 protein</fullName>
    </submittedName>
</protein>
<dbReference type="OrthoDB" id="407509at2759"/>
<comment type="caution">
    <text evidence="1">The sequence shown here is derived from an EMBL/GenBank/DDBJ whole genome shotgun (WGS) entry which is preliminary data.</text>
</comment>
<name>A0A8S4SLA9_9NEOP</name>
<proteinExistence type="predicted"/>
<evidence type="ECO:0000313" key="1">
    <source>
        <dbReference type="EMBL" id="CAH2267491.1"/>
    </source>
</evidence>
<evidence type="ECO:0000313" key="2">
    <source>
        <dbReference type="Proteomes" id="UP000838756"/>
    </source>
</evidence>
<keyword evidence="2" id="KW-1185">Reference proteome</keyword>
<gene>
    <name evidence="1" type="primary">jg3496</name>
    <name evidence="1" type="ORF">PAEG_LOCUS26009</name>
</gene>
<dbReference type="Proteomes" id="UP000838756">
    <property type="component" value="Unassembled WGS sequence"/>
</dbReference>
<dbReference type="EMBL" id="CAKXAJ010026359">
    <property type="protein sequence ID" value="CAH2267491.1"/>
    <property type="molecule type" value="Genomic_DNA"/>
</dbReference>
<organism evidence="1 2">
    <name type="scientific">Pararge aegeria aegeria</name>
    <dbReference type="NCBI Taxonomy" id="348720"/>
    <lineage>
        <taxon>Eukaryota</taxon>
        <taxon>Metazoa</taxon>
        <taxon>Ecdysozoa</taxon>
        <taxon>Arthropoda</taxon>
        <taxon>Hexapoda</taxon>
        <taxon>Insecta</taxon>
        <taxon>Pterygota</taxon>
        <taxon>Neoptera</taxon>
        <taxon>Endopterygota</taxon>
        <taxon>Lepidoptera</taxon>
        <taxon>Glossata</taxon>
        <taxon>Ditrysia</taxon>
        <taxon>Papilionoidea</taxon>
        <taxon>Nymphalidae</taxon>
        <taxon>Satyrinae</taxon>
        <taxon>Satyrini</taxon>
        <taxon>Parargina</taxon>
        <taxon>Pararge</taxon>
    </lineage>
</organism>
<sequence length="77" mass="8671">MLGVSKRDQIRNEEILRRTRITDVAQRVIARRNWNGSPSAAFVDTQRGGQTTFSASQVEYGIPYKRPTSSCGVCRLI</sequence>
<reference evidence="1" key="1">
    <citation type="submission" date="2022-03" db="EMBL/GenBank/DDBJ databases">
        <authorList>
            <person name="Lindestad O."/>
        </authorList>
    </citation>
    <scope>NUCLEOTIDE SEQUENCE</scope>
</reference>
<accession>A0A8S4SLA9</accession>